<dbReference type="InterPro" id="IPR000172">
    <property type="entry name" value="GMC_OxRdtase_N"/>
</dbReference>
<dbReference type="Pfam" id="PF00732">
    <property type="entry name" value="GMC_oxred_N"/>
    <property type="match status" value="1"/>
</dbReference>
<evidence type="ECO:0000313" key="10">
    <source>
        <dbReference type="Proteomes" id="UP001367676"/>
    </source>
</evidence>
<dbReference type="PROSITE" id="PS00623">
    <property type="entry name" value="GMC_OXRED_1"/>
    <property type="match status" value="1"/>
</dbReference>
<dbReference type="AlphaFoldDB" id="A0AAN9TY60"/>
<accession>A0AAN9TY60</accession>
<dbReference type="EMBL" id="JBBCAQ010000002">
    <property type="protein sequence ID" value="KAK7605245.1"/>
    <property type="molecule type" value="Genomic_DNA"/>
</dbReference>
<evidence type="ECO:0000313" key="9">
    <source>
        <dbReference type="EMBL" id="KAK7605245.1"/>
    </source>
</evidence>
<comment type="similarity">
    <text evidence="2 6">Belongs to the GMC oxidoreductase family.</text>
</comment>
<organism evidence="9 10">
    <name type="scientific">Parthenolecanium corni</name>
    <dbReference type="NCBI Taxonomy" id="536013"/>
    <lineage>
        <taxon>Eukaryota</taxon>
        <taxon>Metazoa</taxon>
        <taxon>Ecdysozoa</taxon>
        <taxon>Arthropoda</taxon>
        <taxon>Hexapoda</taxon>
        <taxon>Insecta</taxon>
        <taxon>Pterygota</taxon>
        <taxon>Neoptera</taxon>
        <taxon>Paraneoptera</taxon>
        <taxon>Hemiptera</taxon>
        <taxon>Sternorrhyncha</taxon>
        <taxon>Coccoidea</taxon>
        <taxon>Coccidae</taxon>
        <taxon>Parthenolecanium</taxon>
    </lineage>
</organism>
<dbReference type="Gene3D" id="3.50.50.60">
    <property type="entry name" value="FAD/NAD(P)-binding domain"/>
    <property type="match status" value="1"/>
</dbReference>
<dbReference type="InterPro" id="IPR007867">
    <property type="entry name" value="GMC_OxRtase_C"/>
</dbReference>
<evidence type="ECO:0000256" key="1">
    <source>
        <dbReference type="ARBA" id="ARBA00001974"/>
    </source>
</evidence>
<dbReference type="PIRSF" id="PIRSF000137">
    <property type="entry name" value="Alcohol_oxidase"/>
    <property type="match status" value="1"/>
</dbReference>
<evidence type="ECO:0000259" key="7">
    <source>
        <dbReference type="PROSITE" id="PS00623"/>
    </source>
</evidence>
<dbReference type="InterPro" id="IPR012132">
    <property type="entry name" value="GMC_OxRdtase"/>
</dbReference>
<feature type="binding site" evidence="5">
    <location>
        <position position="277"/>
    </location>
    <ligand>
        <name>FAD</name>
        <dbReference type="ChEBI" id="CHEBI:57692"/>
    </ligand>
</feature>
<evidence type="ECO:0000259" key="8">
    <source>
        <dbReference type="PROSITE" id="PS00624"/>
    </source>
</evidence>
<protein>
    <recommendedName>
        <fullName evidence="7 8">Glucose-methanol-choline oxidoreductase N-terminal domain-containing protein</fullName>
    </recommendedName>
</protein>
<comment type="caution">
    <text evidence="9">The sequence shown here is derived from an EMBL/GenBank/DDBJ whole genome shotgun (WGS) entry which is preliminary data.</text>
</comment>
<evidence type="ECO:0000256" key="4">
    <source>
        <dbReference type="ARBA" id="ARBA00022827"/>
    </source>
</evidence>
<reference evidence="9 10" key="1">
    <citation type="submission" date="2024-03" db="EMBL/GenBank/DDBJ databases">
        <title>Adaptation during the transition from Ophiocordyceps entomopathogen to insect associate is accompanied by gene loss and intensified selection.</title>
        <authorList>
            <person name="Ward C.M."/>
            <person name="Onetto C.A."/>
            <person name="Borneman A.R."/>
        </authorList>
    </citation>
    <scope>NUCLEOTIDE SEQUENCE [LARGE SCALE GENOMIC DNA]</scope>
    <source>
        <strain evidence="9">AWRI1</strain>
        <tissue evidence="9">Single Adult Female</tissue>
    </source>
</reference>
<keyword evidence="3 6" id="KW-0285">Flavoprotein</keyword>
<dbReference type="PANTHER" id="PTHR11552">
    <property type="entry name" value="GLUCOSE-METHANOL-CHOLINE GMC OXIDOREDUCTASE"/>
    <property type="match status" value="1"/>
</dbReference>
<comment type="cofactor">
    <cofactor evidence="1 5">
        <name>FAD</name>
        <dbReference type="ChEBI" id="CHEBI:57692"/>
    </cofactor>
</comment>
<keyword evidence="4 5" id="KW-0274">FAD</keyword>
<feature type="domain" description="Glucose-methanol-choline oxidoreductase N-terminal" evidence="8">
    <location>
        <begin position="313"/>
        <end position="327"/>
    </location>
</feature>
<dbReference type="SUPFAM" id="SSF51905">
    <property type="entry name" value="FAD/NAD(P)-binding domain"/>
    <property type="match status" value="1"/>
</dbReference>
<sequence length="618" mass="69886">MDVLNTTCPNGVSIGVSQLLFTQLITTLMKSYCDLNPDYPVDQSTDVMANDQQFDFIVVGAGSAGATVAARLSEVPQWKVLLIEAGSDPPMESNIPGLYGTIFGSKYDWLYTTERTEKACRSMLNQQCRWPKGKMLGGSSSMNALYYGRGYPKDYDAWEALGNTGWAYRDVLKYFKKLEEIRTLGSVTDVHGYDGPISVEGYKDETVFKFGELRQKLLHAMQEMGYPYIHDMSAEMRSGITNCWTTTDNGIRDNVARAYLVPIKNRPNLVVMKETYVTKLLINDAKQVNGVEVNKNGIYKQITSTKEVVLSAGAVNTPQLMMLSGLGPKEHLTDLGIPVIEDLSVGYNLQDHIFVRLNNINLNTPQEPQQMQTDLLYNYLTRRTELSHLALDTHIYVDTLKKADDFPDVQLLFMAWSPANSKLPEFLKVMGTEPQQIQWAQQLNKDTYILEVTPTLLRPKSAGRVQLKSTNLLDPPKIFNGYLEDIDDIRTLVRGMRFIDELMTTKAFKNTTLHRPPVTECQKWQPPHEEYYECMVRNFVATVNHVSGSCKMGPKDDREAVVDPRLRVYRIKGLRVADTSIMPSIVSGNTNIPTIMIGEKAADMIKEDWQNEKVKDEF</sequence>
<evidence type="ECO:0000256" key="5">
    <source>
        <dbReference type="PIRSR" id="PIRSR000137-2"/>
    </source>
</evidence>
<dbReference type="InterPro" id="IPR036188">
    <property type="entry name" value="FAD/NAD-bd_sf"/>
</dbReference>
<dbReference type="Proteomes" id="UP001367676">
    <property type="component" value="Unassembled WGS sequence"/>
</dbReference>
<keyword evidence="10" id="KW-1185">Reference proteome</keyword>
<evidence type="ECO:0000256" key="2">
    <source>
        <dbReference type="ARBA" id="ARBA00010790"/>
    </source>
</evidence>
<evidence type="ECO:0000256" key="6">
    <source>
        <dbReference type="RuleBase" id="RU003968"/>
    </source>
</evidence>
<proteinExistence type="inferred from homology"/>
<dbReference type="GO" id="GO:0016614">
    <property type="term" value="F:oxidoreductase activity, acting on CH-OH group of donors"/>
    <property type="evidence" value="ECO:0007669"/>
    <property type="project" value="InterPro"/>
</dbReference>
<evidence type="ECO:0000256" key="3">
    <source>
        <dbReference type="ARBA" id="ARBA00022630"/>
    </source>
</evidence>
<dbReference type="GO" id="GO:0050660">
    <property type="term" value="F:flavin adenine dinucleotide binding"/>
    <property type="evidence" value="ECO:0007669"/>
    <property type="project" value="InterPro"/>
</dbReference>
<gene>
    <name evidence="9" type="ORF">V9T40_007103</name>
</gene>
<dbReference type="PANTHER" id="PTHR11552:SF147">
    <property type="entry name" value="CHOLINE DEHYDROGENASE, MITOCHONDRIAL"/>
    <property type="match status" value="1"/>
</dbReference>
<dbReference type="Gene3D" id="3.30.560.10">
    <property type="entry name" value="Glucose Oxidase, domain 3"/>
    <property type="match status" value="1"/>
</dbReference>
<dbReference type="Pfam" id="PF05199">
    <property type="entry name" value="GMC_oxred_C"/>
    <property type="match status" value="1"/>
</dbReference>
<dbReference type="PROSITE" id="PS00624">
    <property type="entry name" value="GMC_OXRED_2"/>
    <property type="match status" value="1"/>
</dbReference>
<feature type="domain" description="Glucose-methanol-choline oxidoreductase N-terminal" evidence="7">
    <location>
        <begin position="133"/>
        <end position="156"/>
    </location>
</feature>
<dbReference type="SUPFAM" id="SSF54373">
    <property type="entry name" value="FAD-linked reductases, C-terminal domain"/>
    <property type="match status" value="1"/>
</dbReference>
<name>A0AAN9TY60_9HEMI</name>